<dbReference type="InterPro" id="IPR054549">
    <property type="entry name" value="UVB_sens_RUS_dom"/>
</dbReference>
<evidence type="ECO:0000259" key="6">
    <source>
        <dbReference type="Pfam" id="PF04884"/>
    </source>
</evidence>
<dbReference type="GO" id="GO:0016020">
    <property type="term" value="C:membrane"/>
    <property type="evidence" value="ECO:0007669"/>
    <property type="project" value="UniProtKB-SubCell"/>
</dbReference>
<gene>
    <name evidence="7" type="ORF">TTAC_LOCUS5465</name>
</gene>
<evidence type="ECO:0000256" key="4">
    <source>
        <dbReference type="ARBA" id="ARBA00022989"/>
    </source>
</evidence>
<proteinExistence type="inferred from homology"/>
<keyword evidence="5" id="KW-0472">Membrane</keyword>
<comment type="subcellular location">
    <subcellularLocation>
        <location evidence="1">Membrane</location>
    </subcellularLocation>
</comment>
<dbReference type="PANTHER" id="PTHR12770">
    <property type="entry name" value="RUS1 FAMILY PROTEIN C16ORF58"/>
    <property type="match status" value="1"/>
</dbReference>
<sequence>MVLPNRDESVSEVTILDNYMGQPYSKYEFLGKKLGYRIMLYPREHTFFLLVKSAFFPEGYPESVSKDYFEYQVWDTVQAISSSIIGALAGQAILVGVGVGDGNASVLAASLTWIFKGASCIALPFFNAYYCAWNSL</sequence>
<keyword evidence="4" id="KW-1133">Transmembrane helix</keyword>
<accession>A0A0R3WXI9</accession>
<evidence type="ECO:0000313" key="8">
    <source>
        <dbReference type="Proteomes" id="UP000274429"/>
    </source>
</evidence>
<keyword evidence="3" id="KW-0812">Transmembrane</keyword>
<dbReference type="EMBL" id="UYWX01007646">
    <property type="protein sequence ID" value="VDM27051.1"/>
    <property type="molecule type" value="Genomic_DNA"/>
</dbReference>
<feature type="domain" description="Protein root UVB sensitive/RUS" evidence="6">
    <location>
        <begin position="45"/>
        <end position="117"/>
    </location>
</feature>
<dbReference type="WBParaSite" id="TTAC_0000547901-mRNA-1">
    <property type="protein sequence ID" value="TTAC_0000547901-mRNA-1"/>
    <property type="gene ID" value="TTAC_0000547901"/>
</dbReference>
<dbReference type="PANTHER" id="PTHR12770:SF31">
    <property type="entry name" value="RUS FAMILY MEMBER 1"/>
    <property type="match status" value="1"/>
</dbReference>
<protein>
    <submittedName>
        <fullName evidence="9">ABC2_membrane domain-containing protein</fullName>
    </submittedName>
</protein>
<reference evidence="9" key="1">
    <citation type="submission" date="2017-02" db="UniProtKB">
        <authorList>
            <consortium name="WormBaseParasite"/>
        </authorList>
    </citation>
    <scope>IDENTIFICATION</scope>
</reference>
<keyword evidence="8" id="KW-1185">Reference proteome</keyword>
<comment type="similarity">
    <text evidence="2">Belongs to the RUS1 family.</text>
</comment>
<evidence type="ECO:0000256" key="1">
    <source>
        <dbReference type="ARBA" id="ARBA00004370"/>
    </source>
</evidence>
<dbReference type="InterPro" id="IPR006968">
    <property type="entry name" value="RUS_fam"/>
</dbReference>
<dbReference type="AlphaFoldDB" id="A0A0R3WXI9"/>
<organism evidence="9">
    <name type="scientific">Hydatigena taeniaeformis</name>
    <name type="common">Feline tapeworm</name>
    <name type="synonym">Taenia taeniaeformis</name>
    <dbReference type="NCBI Taxonomy" id="6205"/>
    <lineage>
        <taxon>Eukaryota</taxon>
        <taxon>Metazoa</taxon>
        <taxon>Spiralia</taxon>
        <taxon>Lophotrochozoa</taxon>
        <taxon>Platyhelminthes</taxon>
        <taxon>Cestoda</taxon>
        <taxon>Eucestoda</taxon>
        <taxon>Cyclophyllidea</taxon>
        <taxon>Taeniidae</taxon>
        <taxon>Hydatigera</taxon>
    </lineage>
</organism>
<dbReference type="Pfam" id="PF04884">
    <property type="entry name" value="UVB_sens_prot"/>
    <property type="match status" value="1"/>
</dbReference>
<dbReference type="Proteomes" id="UP000274429">
    <property type="component" value="Unassembled WGS sequence"/>
</dbReference>
<reference evidence="7 8" key="2">
    <citation type="submission" date="2018-11" db="EMBL/GenBank/DDBJ databases">
        <authorList>
            <consortium name="Pathogen Informatics"/>
        </authorList>
    </citation>
    <scope>NUCLEOTIDE SEQUENCE [LARGE SCALE GENOMIC DNA]</scope>
</reference>
<dbReference type="OrthoDB" id="364779at2759"/>
<evidence type="ECO:0000313" key="7">
    <source>
        <dbReference type="EMBL" id="VDM27051.1"/>
    </source>
</evidence>
<evidence type="ECO:0000256" key="2">
    <source>
        <dbReference type="ARBA" id="ARBA00007558"/>
    </source>
</evidence>
<evidence type="ECO:0000313" key="9">
    <source>
        <dbReference type="WBParaSite" id="TTAC_0000547901-mRNA-1"/>
    </source>
</evidence>
<evidence type="ECO:0000256" key="5">
    <source>
        <dbReference type="ARBA" id="ARBA00023136"/>
    </source>
</evidence>
<name>A0A0R3WXI9_HYDTA</name>
<evidence type="ECO:0000256" key="3">
    <source>
        <dbReference type="ARBA" id="ARBA00022692"/>
    </source>
</evidence>